<keyword evidence="4 7" id="KW-0472">Membrane</keyword>
<dbReference type="Proteomes" id="UP000287766">
    <property type="component" value="Unassembled WGS sequence"/>
</dbReference>
<feature type="transmembrane region" description="Helical" evidence="7">
    <location>
        <begin position="6"/>
        <end position="25"/>
    </location>
</feature>
<keyword evidence="1 7" id="KW-1003">Cell membrane</keyword>
<protein>
    <recommendedName>
        <fullName evidence="7">Flagellar protein</fullName>
    </recommendedName>
</protein>
<comment type="caution">
    <text evidence="8">The sequence shown here is derived from an EMBL/GenBank/DDBJ whole genome shotgun (WGS) entry which is preliminary data.</text>
</comment>
<sequence>MAYAGQVMLVLLFVIGLILLCAWLFRKLSGQYQGVQGQLKVVGSVAVGSRERVVIVAAGDTWLVLGVANGSVNKLHEMPPQATPEVTTGDFKSRLQQAFRQQTGNRKDSHS</sequence>
<evidence type="ECO:0000256" key="1">
    <source>
        <dbReference type="ARBA" id="ARBA00022475"/>
    </source>
</evidence>
<dbReference type="GO" id="GO:0044781">
    <property type="term" value="P:bacterial-type flagellum organization"/>
    <property type="evidence" value="ECO:0007669"/>
    <property type="project" value="UniProtKB-UniRule"/>
</dbReference>
<dbReference type="EMBL" id="PIPR01000001">
    <property type="protein sequence ID" value="RUO42346.1"/>
    <property type="molecule type" value="Genomic_DNA"/>
</dbReference>
<dbReference type="GO" id="GO:0005886">
    <property type="term" value="C:plasma membrane"/>
    <property type="evidence" value="ECO:0007669"/>
    <property type="project" value="UniProtKB-SubCell"/>
</dbReference>
<dbReference type="PANTHER" id="PTHR38766">
    <property type="entry name" value="FLAGELLAR PROTEIN FLIO"/>
    <property type="match status" value="1"/>
</dbReference>
<evidence type="ECO:0000256" key="2">
    <source>
        <dbReference type="ARBA" id="ARBA00022692"/>
    </source>
</evidence>
<evidence type="ECO:0000313" key="8">
    <source>
        <dbReference type="EMBL" id="RUO42346.1"/>
    </source>
</evidence>
<dbReference type="AlphaFoldDB" id="A0A7Z6ZWB0"/>
<dbReference type="InterPro" id="IPR022781">
    <property type="entry name" value="Flagellar_biosynth_FliO"/>
</dbReference>
<evidence type="ECO:0000256" key="6">
    <source>
        <dbReference type="ARBA" id="ARBA00037937"/>
    </source>
</evidence>
<reference evidence="9" key="1">
    <citation type="journal article" date="2018" name="Front. Microbiol.">
        <title>Genome-Based Analysis Reveals the Taxonomy and Diversity of the Family Idiomarinaceae.</title>
        <authorList>
            <person name="Liu Y."/>
            <person name="Lai Q."/>
            <person name="Shao Z."/>
        </authorList>
    </citation>
    <scope>NUCLEOTIDE SEQUENCE [LARGE SCALE GENOMIC DNA]</scope>
    <source>
        <strain evidence="9">KYW314</strain>
    </source>
</reference>
<name>A0A7Z6ZWB0_9GAMM</name>
<dbReference type="GO" id="GO:0009425">
    <property type="term" value="C:bacterial-type flagellum basal body"/>
    <property type="evidence" value="ECO:0007669"/>
    <property type="project" value="UniProtKB-SubCell"/>
</dbReference>
<evidence type="ECO:0000256" key="3">
    <source>
        <dbReference type="ARBA" id="ARBA00022989"/>
    </source>
</evidence>
<keyword evidence="8" id="KW-0966">Cell projection</keyword>
<dbReference type="PANTHER" id="PTHR38766:SF1">
    <property type="entry name" value="FLAGELLAR PROTEIN FLIO"/>
    <property type="match status" value="1"/>
</dbReference>
<dbReference type="InterPro" id="IPR052205">
    <property type="entry name" value="FliO/MopB"/>
</dbReference>
<evidence type="ECO:0000313" key="9">
    <source>
        <dbReference type="Proteomes" id="UP000287766"/>
    </source>
</evidence>
<keyword evidence="9" id="KW-1185">Reference proteome</keyword>
<evidence type="ECO:0000256" key="4">
    <source>
        <dbReference type="ARBA" id="ARBA00023136"/>
    </source>
</evidence>
<dbReference type="NCBIfam" id="TIGR03500">
    <property type="entry name" value="FliO_TIGR"/>
    <property type="match status" value="1"/>
</dbReference>
<comment type="subcellular location">
    <subcellularLocation>
        <location evidence="7">Cell membrane</location>
    </subcellularLocation>
    <subcellularLocation>
        <location evidence="7">Bacterial flagellum basal body</location>
    </subcellularLocation>
</comment>
<evidence type="ECO:0000256" key="5">
    <source>
        <dbReference type="ARBA" id="ARBA00023143"/>
    </source>
</evidence>
<keyword evidence="8" id="KW-0969">Cilium</keyword>
<gene>
    <name evidence="8" type="primary">fliO</name>
    <name evidence="8" type="ORF">CWE22_08405</name>
</gene>
<dbReference type="Pfam" id="PF04347">
    <property type="entry name" value="FliO"/>
    <property type="match status" value="1"/>
</dbReference>
<comment type="similarity">
    <text evidence="6 7">Belongs to the FliO/MopB family.</text>
</comment>
<keyword evidence="8" id="KW-0282">Flagellum</keyword>
<proteinExistence type="inferred from homology"/>
<keyword evidence="2 7" id="KW-0812">Transmembrane</keyword>
<evidence type="ECO:0000256" key="7">
    <source>
        <dbReference type="RuleBase" id="RU362064"/>
    </source>
</evidence>
<keyword evidence="5 7" id="KW-0975">Bacterial flagellum</keyword>
<organism evidence="8 9">
    <name type="scientific">Pseudidiomarina aestuarii</name>
    <dbReference type="NCBI Taxonomy" id="624146"/>
    <lineage>
        <taxon>Bacteria</taxon>
        <taxon>Pseudomonadati</taxon>
        <taxon>Pseudomonadota</taxon>
        <taxon>Gammaproteobacteria</taxon>
        <taxon>Alteromonadales</taxon>
        <taxon>Idiomarinaceae</taxon>
        <taxon>Pseudidiomarina</taxon>
    </lineage>
</organism>
<accession>A0A7Z6ZWB0</accession>
<keyword evidence="3 7" id="KW-1133">Transmembrane helix</keyword>